<evidence type="ECO:0000313" key="2">
    <source>
        <dbReference type="EMBL" id="KAA1074921.1"/>
    </source>
</evidence>
<dbReference type="AlphaFoldDB" id="A0A5B0ME71"/>
<accession>A0A5B0ME71</accession>
<name>A0A5B0ME71_PUCGR</name>
<feature type="compositionally biased region" description="Polar residues" evidence="1">
    <location>
        <begin position="84"/>
        <end position="96"/>
    </location>
</feature>
<dbReference type="Proteomes" id="UP000324748">
    <property type="component" value="Unassembled WGS sequence"/>
</dbReference>
<feature type="region of interest" description="Disordered" evidence="1">
    <location>
        <begin position="1"/>
        <end position="44"/>
    </location>
</feature>
<keyword evidence="3" id="KW-1185">Reference proteome</keyword>
<reference evidence="2 3" key="1">
    <citation type="submission" date="2019-05" db="EMBL/GenBank/DDBJ databases">
        <title>Emergence of the Ug99 lineage of the wheat stem rust pathogen through somatic hybridization.</title>
        <authorList>
            <person name="Li F."/>
            <person name="Upadhyaya N.M."/>
            <person name="Sperschneider J."/>
            <person name="Matny O."/>
            <person name="Nguyen-Phuc H."/>
            <person name="Mago R."/>
            <person name="Raley C."/>
            <person name="Miller M.E."/>
            <person name="Silverstein K.A.T."/>
            <person name="Henningsen E."/>
            <person name="Hirsch C.D."/>
            <person name="Visser B."/>
            <person name="Pretorius Z.A."/>
            <person name="Steffenson B.J."/>
            <person name="Schwessinger B."/>
            <person name="Dodds P.N."/>
            <person name="Figueroa M."/>
        </authorList>
    </citation>
    <scope>NUCLEOTIDE SEQUENCE [LARGE SCALE GENOMIC DNA]</scope>
    <source>
        <strain evidence="2">21-0</strain>
    </source>
</reference>
<sequence>MYDGLLIDTDTQVLPPRRPFGHSPQHSLTSRTLPLYSSPPSVSSPQTILLNPVGHLALPVQPSDILLMDHHAPTGTPDALETSFDPSQEPSEISPQRNPPRPSIYLSRQCTSGIAGPASHLASLNFQVSRKHRQQPSSPARSGF</sequence>
<evidence type="ECO:0000313" key="3">
    <source>
        <dbReference type="Proteomes" id="UP000324748"/>
    </source>
</evidence>
<feature type="region of interest" description="Disordered" evidence="1">
    <location>
        <begin position="68"/>
        <end position="107"/>
    </location>
</feature>
<dbReference type="EMBL" id="VSWC01000157">
    <property type="protein sequence ID" value="KAA1074921.1"/>
    <property type="molecule type" value="Genomic_DNA"/>
</dbReference>
<proteinExistence type="predicted"/>
<gene>
    <name evidence="2" type="ORF">PGT21_024709</name>
</gene>
<protein>
    <submittedName>
        <fullName evidence="2">Uncharacterized protein</fullName>
    </submittedName>
</protein>
<comment type="caution">
    <text evidence="2">The sequence shown here is derived from an EMBL/GenBank/DDBJ whole genome shotgun (WGS) entry which is preliminary data.</text>
</comment>
<evidence type="ECO:0000256" key="1">
    <source>
        <dbReference type="SAM" id="MobiDB-lite"/>
    </source>
</evidence>
<organism evidence="2 3">
    <name type="scientific">Puccinia graminis f. sp. tritici</name>
    <dbReference type="NCBI Taxonomy" id="56615"/>
    <lineage>
        <taxon>Eukaryota</taxon>
        <taxon>Fungi</taxon>
        <taxon>Dikarya</taxon>
        <taxon>Basidiomycota</taxon>
        <taxon>Pucciniomycotina</taxon>
        <taxon>Pucciniomycetes</taxon>
        <taxon>Pucciniales</taxon>
        <taxon>Pucciniaceae</taxon>
        <taxon>Puccinia</taxon>
    </lineage>
</organism>